<dbReference type="EMBL" id="CP002500">
    <property type="protein sequence ID" value="AET39460.1"/>
    <property type="molecule type" value="Genomic_DNA"/>
</dbReference>
<dbReference type="InterPro" id="IPR001752">
    <property type="entry name" value="Kinesin_motor_dom"/>
</dbReference>
<dbReference type="SMART" id="SM00129">
    <property type="entry name" value="KISc"/>
    <property type="match status" value="1"/>
</dbReference>
<dbReference type="GeneID" id="11472798"/>
<dbReference type="PANTHER" id="PTHR47972">
    <property type="entry name" value="KINESIN-LIKE PROTEIN KLP-3"/>
    <property type="match status" value="1"/>
</dbReference>
<feature type="compositionally biased region" description="Polar residues" evidence="6">
    <location>
        <begin position="18"/>
        <end position="33"/>
    </location>
</feature>
<dbReference type="InterPro" id="IPR019821">
    <property type="entry name" value="Kinesin_motor_CS"/>
</dbReference>
<keyword evidence="1 3" id="KW-0547">Nucleotide-binding</keyword>
<organism evidence="8 9">
    <name type="scientific">Eremothecium cymbalariae (strain CBS 270.75 / DBVPG 7215 / KCTC 17166 / NRRL Y-17582)</name>
    <name type="common">Yeast</name>
    <dbReference type="NCBI Taxonomy" id="931890"/>
    <lineage>
        <taxon>Eukaryota</taxon>
        <taxon>Fungi</taxon>
        <taxon>Dikarya</taxon>
        <taxon>Ascomycota</taxon>
        <taxon>Saccharomycotina</taxon>
        <taxon>Saccharomycetes</taxon>
        <taxon>Saccharomycetales</taxon>
        <taxon>Saccharomycetaceae</taxon>
        <taxon>Eremothecium</taxon>
    </lineage>
</organism>
<evidence type="ECO:0000313" key="9">
    <source>
        <dbReference type="Proteomes" id="UP000006790"/>
    </source>
</evidence>
<dbReference type="CDD" id="cd01366">
    <property type="entry name" value="KISc_C_terminal"/>
    <property type="match status" value="1"/>
</dbReference>
<dbReference type="GO" id="GO:0007018">
    <property type="term" value="P:microtubule-based movement"/>
    <property type="evidence" value="ECO:0007669"/>
    <property type="project" value="InterPro"/>
</dbReference>
<dbReference type="Gene3D" id="3.40.850.10">
    <property type="entry name" value="Kinesin motor domain"/>
    <property type="match status" value="1"/>
</dbReference>
<feature type="binding site" evidence="3">
    <location>
        <begin position="455"/>
        <end position="462"/>
    </location>
    <ligand>
        <name>ATP</name>
        <dbReference type="ChEBI" id="CHEBI:30616"/>
    </ligand>
</feature>
<evidence type="ECO:0000256" key="3">
    <source>
        <dbReference type="PROSITE-ProRule" id="PRU00283"/>
    </source>
</evidence>
<keyword evidence="4" id="KW-0493">Microtubule</keyword>
<proteinExistence type="inferred from homology"/>
<dbReference type="eggNOG" id="KOG0239">
    <property type="taxonomic scope" value="Eukaryota"/>
</dbReference>
<dbReference type="InterPro" id="IPR036961">
    <property type="entry name" value="Kinesin_motor_dom_sf"/>
</dbReference>
<dbReference type="KEGG" id="erc:Ecym_4407"/>
<name>G8JTV7_ERECY</name>
<protein>
    <recommendedName>
        <fullName evidence="4">Kinesin-like protein</fullName>
    </recommendedName>
</protein>
<evidence type="ECO:0000256" key="4">
    <source>
        <dbReference type="RuleBase" id="RU000394"/>
    </source>
</evidence>
<dbReference type="PROSITE" id="PS50067">
    <property type="entry name" value="KINESIN_MOTOR_2"/>
    <property type="match status" value="1"/>
</dbReference>
<dbReference type="HOGENOM" id="CLU_001485_12_4_1"/>
<dbReference type="GO" id="GO:0005524">
    <property type="term" value="F:ATP binding"/>
    <property type="evidence" value="ECO:0007669"/>
    <property type="project" value="UniProtKB-UniRule"/>
</dbReference>
<evidence type="ECO:0000256" key="1">
    <source>
        <dbReference type="ARBA" id="ARBA00022741"/>
    </source>
</evidence>
<evidence type="ECO:0000259" key="7">
    <source>
        <dbReference type="PROSITE" id="PS50067"/>
    </source>
</evidence>
<dbReference type="OMA" id="ETARDKW"/>
<dbReference type="STRING" id="931890.G8JTV7"/>
<dbReference type="RefSeq" id="XP_003646277.1">
    <property type="nucleotide sequence ID" value="XM_003646229.1"/>
</dbReference>
<gene>
    <name evidence="8" type="ordered locus">Ecym_4407</name>
</gene>
<dbReference type="GO" id="GO:0005874">
    <property type="term" value="C:microtubule"/>
    <property type="evidence" value="ECO:0007669"/>
    <property type="project" value="UniProtKB-KW"/>
</dbReference>
<dbReference type="GO" id="GO:0008017">
    <property type="term" value="F:microtubule binding"/>
    <property type="evidence" value="ECO:0007669"/>
    <property type="project" value="InterPro"/>
</dbReference>
<dbReference type="PANTHER" id="PTHR47972:SF28">
    <property type="entry name" value="KINESIN-LIKE PROTEIN KLP-3"/>
    <property type="match status" value="1"/>
</dbReference>
<dbReference type="OrthoDB" id="3176171at2759"/>
<dbReference type="Proteomes" id="UP000006790">
    <property type="component" value="Chromosome 4"/>
</dbReference>
<evidence type="ECO:0000256" key="2">
    <source>
        <dbReference type="ARBA" id="ARBA00022840"/>
    </source>
</evidence>
<sequence length="711" mass="83234">MTAPTTPNKQRDYGHMPSSPSLIPSPRNASYSPKYQPRSEEIDESRIKVLNPVDTNQIISSTKQHLQQHKEPHSHMTHFYRENVKQLTYLQDNLMLKKQKLDLVRDEMVSTRAKVDTLELKLEKLKEDKRSKEQEVLLKENELKSLRDESETKKKFMLQGHDLQLQQVKSRKEAELNSLQSSYRSRWDRTKFLKVQQFDVERDETLAEVVELRKLVEESEMHLKKLLQDNESKDREQKEIWLRNFQNDWKRTIQDNEAASGEIERLQKQVKNELKPKLRSQEEEIILLKETLKQLRKKLDASKALSVSLSDKINLTTLGIKNSLKIRRELKDYIETSKREMNQIREILIKEETMRRKLHNELQELRGNIRVYCRIRPPLLAESQDTSHFHIEKFNESKGFQALTIKRENGRCFSYNFHFDKIFEPHNTNADVFQEICQLVQCSLDGYNVCIFAYGQTGSGKTYTMLNPGDGMIPMTLSHIFQWTEDLMEHGWRYEMDCEYIEIYNETILDLLREFNSNDNIDDILESQKHEIRHDHDNHATSITNVTKMKMTSQEQVDSMLKRASRMRSTACTRSNERSSRSHSVFMVHINGHNDQTGEVSHGKLNLIDLAGSERINSSLVTGDRLRETQNINKSLSCLGDVIYALNSPDAAKRHIPFRNSKLTYLLQYSLIGDSKTLMFVNIPSDQKHTNETLNSLRFASKVNSTKMTKR</sequence>
<feature type="coiled-coil region" evidence="5">
    <location>
        <begin position="278"/>
        <end position="305"/>
    </location>
</feature>
<dbReference type="SUPFAM" id="SSF52540">
    <property type="entry name" value="P-loop containing nucleoside triphosphate hydrolases"/>
    <property type="match status" value="1"/>
</dbReference>
<dbReference type="FunCoup" id="G8JTV7">
    <property type="interactions" value="353"/>
</dbReference>
<keyword evidence="9" id="KW-1185">Reference proteome</keyword>
<keyword evidence="5" id="KW-0175">Coiled coil</keyword>
<evidence type="ECO:0000256" key="6">
    <source>
        <dbReference type="SAM" id="MobiDB-lite"/>
    </source>
</evidence>
<dbReference type="InParanoid" id="G8JTV7"/>
<dbReference type="InterPro" id="IPR027640">
    <property type="entry name" value="Kinesin-like_fam"/>
</dbReference>
<feature type="coiled-coil region" evidence="5">
    <location>
        <begin position="209"/>
        <end position="236"/>
    </location>
</feature>
<reference evidence="9" key="1">
    <citation type="journal article" date="2012" name="G3 (Bethesda)">
        <title>Pichia sorbitophila, an interspecies yeast hybrid reveals early steps of genome resolution following polyploidization.</title>
        <authorList>
            <person name="Leh Louis V."/>
            <person name="Despons L."/>
            <person name="Friedrich A."/>
            <person name="Martin T."/>
            <person name="Durrens P."/>
            <person name="Casaregola S."/>
            <person name="Neuveglise C."/>
            <person name="Fairhead C."/>
            <person name="Marck C."/>
            <person name="Cruz J.A."/>
            <person name="Straub M.L."/>
            <person name="Kugler V."/>
            <person name="Sacerdot C."/>
            <person name="Uzunov Z."/>
            <person name="Thierry A."/>
            <person name="Weiss S."/>
            <person name="Bleykasten C."/>
            <person name="De Montigny J."/>
            <person name="Jacques N."/>
            <person name="Jung P."/>
            <person name="Lemaire M."/>
            <person name="Mallet S."/>
            <person name="Morel G."/>
            <person name="Richard G.F."/>
            <person name="Sarkar A."/>
            <person name="Savel G."/>
            <person name="Schacherer J."/>
            <person name="Seret M.L."/>
            <person name="Talla E."/>
            <person name="Samson G."/>
            <person name="Jubin C."/>
            <person name="Poulain J."/>
            <person name="Vacherie B."/>
            <person name="Barbe V."/>
            <person name="Pelletier E."/>
            <person name="Sherman D.J."/>
            <person name="Westhof E."/>
            <person name="Weissenbach J."/>
            <person name="Baret P.V."/>
            <person name="Wincker P."/>
            <person name="Gaillardin C."/>
            <person name="Dujon B."/>
            <person name="Souciet J.L."/>
        </authorList>
    </citation>
    <scope>NUCLEOTIDE SEQUENCE [LARGE SCALE GENOMIC DNA]</scope>
    <source>
        <strain evidence="9">CBS 270.75 / DBVPG 7215 / KCTC 17166 / NRRL Y-17582</strain>
    </source>
</reference>
<evidence type="ECO:0000256" key="5">
    <source>
        <dbReference type="SAM" id="Coils"/>
    </source>
</evidence>
<dbReference type="Pfam" id="PF00225">
    <property type="entry name" value="Kinesin"/>
    <property type="match status" value="1"/>
</dbReference>
<dbReference type="GO" id="GO:0003777">
    <property type="term" value="F:microtubule motor activity"/>
    <property type="evidence" value="ECO:0007669"/>
    <property type="project" value="InterPro"/>
</dbReference>
<dbReference type="PRINTS" id="PR00380">
    <property type="entry name" value="KINESINHEAVY"/>
</dbReference>
<feature type="domain" description="Kinesin motor" evidence="7">
    <location>
        <begin position="368"/>
        <end position="706"/>
    </location>
</feature>
<comment type="similarity">
    <text evidence="3 4">Belongs to the TRAFAC class myosin-kinesin ATPase superfamily. Kinesin family.</text>
</comment>
<keyword evidence="3 4" id="KW-0505">Motor protein</keyword>
<feature type="coiled-coil region" evidence="5">
    <location>
        <begin position="108"/>
        <end position="149"/>
    </location>
</feature>
<evidence type="ECO:0000313" key="8">
    <source>
        <dbReference type="EMBL" id="AET39460.1"/>
    </source>
</evidence>
<feature type="region of interest" description="Disordered" evidence="6">
    <location>
        <begin position="1"/>
        <end position="42"/>
    </location>
</feature>
<dbReference type="AlphaFoldDB" id="G8JTV7"/>
<dbReference type="PROSITE" id="PS00411">
    <property type="entry name" value="KINESIN_MOTOR_1"/>
    <property type="match status" value="1"/>
</dbReference>
<accession>G8JTV7</accession>
<keyword evidence="2 3" id="KW-0067">ATP-binding</keyword>
<dbReference type="InterPro" id="IPR027417">
    <property type="entry name" value="P-loop_NTPase"/>
</dbReference>